<name>A0ACC1QCZ6_9HYPO</name>
<evidence type="ECO:0000313" key="2">
    <source>
        <dbReference type="Proteomes" id="UP001148737"/>
    </source>
</evidence>
<dbReference type="EMBL" id="JANAKD010003628">
    <property type="protein sequence ID" value="KAJ3472007.1"/>
    <property type="molecule type" value="Genomic_DNA"/>
</dbReference>
<sequence length="199" mass="21242">MHVSDELDASQDANWTGVMTGRSHSRRGQQEGQKGDGGLQGTLQGIVRCALTAAAPPNGHNPPDISHSSTNTIATPALQHHHHPPAVDLARQSFASCLLPVRVCISETSSFLLPGFPSRSHRFAILPSAASSQLNLAKPFLIVAPVILSSLPRAAATCHRYEAVTSLLTRVDSRHPLDPADLSRTPTETRPCSQPARAF</sequence>
<dbReference type="Proteomes" id="UP001148737">
    <property type="component" value="Unassembled WGS sequence"/>
</dbReference>
<protein>
    <submittedName>
        <fullName evidence="1">Uncharacterized protein</fullName>
    </submittedName>
</protein>
<evidence type="ECO:0000313" key="1">
    <source>
        <dbReference type="EMBL" id="KAJ3472007.1"/>
    </source>
</evidence>
<comment type="caution">
    <text evidence="1">The sequence shown here is derived from an EMBL/GenBank/DDBJ whole genome shotgun (WGS) entry which is preliminary data.</text>
</comment>
<organism evidence="1 2">
    <name type="scientific">Lecanicillium saksenae</name>
    <dbReference type="NCBI Taxonomy" id="468837"/>
    <lineage>
        <taxon>Eukaryota</taxon>
        <taxon>Fungi</taxon>
        <taxon>Dikarya</taxon>
        <taxon>Ascomycota</taxon>
        <taxon>Pezizomycotina</taxon>
        <taxon>Sordariomycetes</taxon>
        <taxon>Hypocreomycetidae</taxon>
        <taxon>Hypocreales</taxon>
        <taxon>Cordycipitaceae</taxon>
        <taxon>Lecanicillium</taxon>
    </lineage>
</organism>
<proteinExistence type="predicted"/>
<accession>A0ACC1QCZ6</accession>
<gene>
    <name evidence="1" type="ORF">NLG97_g11370</name>
</gene>
<keyword evidence="2" id="KW-1185">Reference proteome</keyword>
<reference evidence="1" key="1">
    <citation type="submission" date="2022-07" db="EMBL/GenBank/DDBJ databases">
        <title>Genome Sequence of Lecanicillium saksenae.</title>
        <authorList>
            <person name="Buettner E."/>
        </authorList>
    </citation>
    <scope>NUCLEOTIDE SEQUENCE</scope>
    <source>
        <strain evidence="1">VT-O1</strain>
    </source>
</reference>